<protein>
    <submittedName>
        <fullName evidence="3">Transposase and inactivated derivatives</fullName>
    </submittedName>
</protein>
<dbReference type="AlphaFoldDB" id="A0A3P8IRJ6"/>
<dbReference type="Proteomes" id="UP000274346">
    <property type="component" value="Chromosome"/>
</dbReference>
<sequence>MASVIVRSPRCQSAQVYGHGQNPKGRDRFRCRELLALFTAFIIGMITSDGWGSYAREVLKDKGNTPTPAINTRPLS</sequence>
<feature type="domain" description="InsA N-terminal zinc ribbon" evidence="2">
    <location>
        <begin position="1"/>
        <end position="33"/>
    </location>
</feature>
<reference evidence="3 4" key="1">
    <citation type="submission" date="2018-12" db="EMBL/GenBank/DDBJ databases">
        <authorList>
            <consortium name="Pathogen Informatics"/>
        </authorList>
    </citation>
    <scope>NUCLEOTIDE SEQUENCE [LARGE SCALE GENOMIC DNA]</scope>
    <source>
        <strain evidence="3 4">NCTC13098</strain>
    </source>
</reference>
<evidence type="ECO:0000256" key="1">
    <source>
        <dbReference type="SAM" id="Phobius"/>
    </source>
</evidence>
<name>A0A3P8IRJ6_RAOTE</name>
<dbReference type="Pfam" id="PF03811">
    <property type="entry name" value="Zn_ribbon_InsA"/>
    <property type="match status" value="1"/>
</dbReference>
<dbReference type="GO" id="GO:0003677">
    <property type="term" value="F:DNA binding"/>
    <property type="evidence" value="ECO:0007669"/>
    <property type="project" value="InterPro"/>
</dbReference>
<evidence type="ECO:0000313" key="4">
    <source>
        <dbReference type="Proteomes" id="UP000274346"/>
    </source>
</evidence>
<dbReference type="GO" id="GO:0004803">
    <property type="term" value="F:transposase activity"/>
    <property type="evidence" value="ECO:0007669"/>
    <property type="project" value="InterPro"/>
</dbReference>
<proteinExistence type="predicted"/>
<feature type="transmembrane region" description="Helical" evidence="1">
    <location>
        <begin position="34"/>
        <end position="54"/>
    </location>
</feature>
<dbReference type="KEGG" id="rtg:NCTC13098_01108"/>
<accession>A0A3P8IRJ6</accession>
<keyword evidence="1" id="KW-0472">Membrane</keyword>
<dbReference type="InterPro" id="IPR003220">
    <property type="entry name" value="InsA_N_dom_Znf"/>
</dbReference>
<organism evidence="3 4">
    <name type="scientific">Raoultella terrigena</name>
    <name type="common">Klebsiella terrigena</name>
    <dbReference type="NCBI Taxonomy" id="577"/>
    <lineage>
        <taxon>Bacteria</taxon>
        <taxon>Pseudomonadati</taxon>
        <taxon>Pseudomonadota</taxon>
        <taxon>Gammaproteobacteria</taxon>
        <taxon>Enterobacterales</taxon>
        <taxon>Enterobacteriaceae</taxon>
        <taxon>Klebsiella/Raoultella group</taxon>
        <taxon>Raoultella</taxon>
    </lineage>
</organism>
<gene>
    <name evidence="3" type="ORF">NCTC13098_01108</name>
</gene>
<keyword evidence="1" id="KW-0812">Transmembrane</keyword>
<evidence type="ECO:0000313" key="3">
    <source>
        <dbReference type="EMBL" id="VDR24809.1"/>
    </source>
</evidence>
<dbReference type="EMBL" id="LR131271">
    <property type="protein sequence ID" value="VDR24809.1"/>
    <property type="molecule type" value="Genomic_DNA"/>
</dbReference>
<evidence type="ECO:0000259" key="2">
    <source>
        <dbReference type="Pfam" id="PF03811"/>
    </source>
</evidence>
<dbReference type="GO" id="GO:0006313">
    <property type="term" value="P:DNA transposition"/>
    <property type="evidence" value="ECO:0007669"/>
    <property type="project" value="InterPro"/>
</dbReference>
<keyword evidence="1" id="KW-1133">Transmembrane helix</keyword>